<dbReference type="Proteomes" id="UP000243499">
    <property type="component" value="Chromosome 3"/>
</dbReference>
<reference evidence="4" key="1">
    <citation type="submission" date="2018-04" db="EMBL/GenBank/DDBJ databases">
        <title>WGS assembly of Panicum hallii.</title>
        <authorList>
            <person name="Lovell J."/>
            <person name="Jenkins J."/>
            <person name="Lowry D."/>
            <person name="Mamidi S."/>
            <person name="Sreedasyam A."/>
            <person name="Weng X."/>
            <person name="Barry K."/>
            <person name="Bonette J."/>
            <person name="Campitelli B."/>
            <person name="Daum C."/>
            <person name="Gordon S."/>
            <person name="Gould B."/>
            <person name="Lipzen A."/>
            <person name="Macqueen A."/>
            <person name="Palacio-Mejia J."/>
            <person name="Plott C."/>
            <person name="Shakirov E."/>
            <person name="Shu S."/>
            <person name="Yoshinaga Y."/>
            <person name="Zane M."/>
            <person name="Rokhsar D."/>
            <person name="Grimwood J."/>
            <person name="Schmutz J."/>
            <person name="Juenger T."/>
        </authorList>
    </citation>
    <scope>NUCLEOTIDE SEQUENCE [LARGE SCALE GENOMIC DNA]</scope>
    <source>
        <strain evidence="4">FIL2</strain>
    </source>
</reference>
<dbReference type="Pfam" id="PF04195">
    <property type="entry name" value="Transposase_28"/>
    <property type="match status" value="1"/>
</dbReference>
<protein>
    <recommendedName>
        <fullName evidence="3">Transposase (putative) gypsy type domain-containing protein</fullName>
    </recommendedName>
</protein>
<dbReference type="EMBL" id="CM008048">
    <property type="protein sequence ID" value="PAN19318.2"/>
    <property type="molecule type" value="Genomic_DNA"/>
</dbReference>
<evidence type="ECO:0000256" key="1">
    <source>
        <dbReference type="SAM" id="Coils"/>
    </source>
</evidence>
<keyword evidence="1" id="KW-0175">Coiled coil</keyword>
<evidence type="ECO:0000256" key="2">
    <source>
        <dbReference type="SAM" id="MobiDB-lite"/>
    </source>
</evidence>
<evidence type="ECO:0000313" key="4">
    <source>
        <dbReference type="EMBL" id="PAN19318.2"/>
    </source>
</evidence>
<organism evidence="4">
    <name type="scientific">Panicum hallii</name>
    <dbReference type="NCBI Taxonomy" id="206008"/>
    <lineage>
        <taxon>Eukaryota</taxon>
        <taxon>Viridiplantae</taxon>
        <taxon>Streptophyta</taxon>
        <taxon>Embryophyta</taxon>
        <taxon>Tracheophyta</taxon>
        <taxon>Spermatophyta</taxon>
        <taxon>Magnoliopsida</taxon>
        <taxon>Liliopsida</taxon>
        <taxon>Poales</taxon>
        <taxon>Poaceae</taxon>
        <taxon>PACMAD clade</taxon>
        <taxon>Panicoideae</taxon>
        <taxon>Panicodae</taxon>
        <taxon>Paniceae</taxon>
        <taxon>Panicinae</taxon>
        <taxon>Panicum</taxon>
        <taxon>Panicum sect. Panicum</taxon>
    </lineage>
</organism>
<feature type="compositionally biased region" description="Polar residues" evidence="2">
    <location>
        <begin position="298"/>
        <end position="309"/>
    </location>
</feature>
<feature type="region of interest" description="Disordered" evidence="2">
    <location>
        <begin position="263"/>
        <end position="353"/>
    </location>
</feature>
<accession>A0A2S3HBP3</accession>
<feature type="compositionally biased region" description="Polar residues" evidence="2">
    <location>
        <begin position="790"/>
        <end position="815"/>
    </location>
</feature>
<dbReference type="AlphaFoldDB" id="A0A2S3HBP3"/>
<feature type="region of interest" description="Disordered" evidence="2">
    <location>
        <begin position="412"/>
        <end position="441"/>
    </location>
</feature>
<feature type="region of interest" description="Disordered" evidence="2">
    <location>
        <begin position="771"/>
        <end position="821"/>
    </location>
</feature>
<feature type="compositionally biased region" description="Low complexity" evidence="2">
    <location>
        <begin position="771"/>
        <end position="786"/>
    </location>
</feature>
<name>A0A2S3HBP3_9POAL</name>
<dbReference type="Gramene" id="PAN19318">
    <property type="protein sequence ID" value="PAN19318"/>
    <property type="gene ID" value="PAHAL_3G263100"/>
</dbReference>
<gene>
    <name evidence="4" type="ORF">PAHAL_3G263100</name>
</gene>
<dbReference type="InterPro" id="IPR007321">
    <property type="entry name" value="Transposase_28"/>
</dbReference>
<sequence>MGFIEAGRGCAPDKETVPSPRAKEVIVYRDLFSAGLRFPLDAVVVRIHHNFDMYLHHLTPNAVLQLSVYMWASKTMGVSPSVENFVRAHTIHHQPLHMERMQGSTVVKEEAQFASLNFKYHSNVEAPVVCYKNKWDKYWNAYYPLTCMDLRDLPKGIGTRPEDTDTSRIFLVAFCELARVYGTRDLVEEYCGSKVFPVRAGWQVAAWVDFTSSIKIPDFTKSFGVKGKDIDVGRIKGLANDILGPTMAKEASLKRLAKKAGQTDVVAGSSGARPKAVAKRRKEAEERVSHKCARPAPVSSSEAGSSNTGDPEENKSTEGGGESAHGEDAPGSGTAERSEEPIDVTSTSPLCGSSMEATLAKPFAVEYNDFEAESDEEPAAHKVTAKAKSPEAPATLTTLVAAALATSSPRREAADFVQAGHEDRLSSSSETDSDRPSGGVFVSMEQPSVVAKRLGLPTMTRLFGDRKRKMLQFSSDDRERELLKEAEDSFCFPIMEEELTNESVDEILTHAQDLSMKSFIACRAAQRRCRRDLRSHQLAEQTTASALEKEIAVVKQLQDQKEVLARREELFAKQLDEAKTKMENLWGLAASAENEKKRTEELAKELEELKDVHAKLVTENLEYCDEIEKHIYPICQKVHDLLLDFSATPAPYSVKDMFISQLFEWLSTSVSSLASAGRSFGELGDVVSVRSFAHALCAMISSSSGSPDPVITKSDLRRLRDPSFSWPSETAMEKIPVMAKNIAKSFMQGFYKKCGFSLAVAEGRRVLRQSQGASGSSSAALEQQALRIGQGSTPSAPSVAGTSETPAVPDSQNAVSGVAEV</sequence>
<feature type="domain" description="Transposase (putative) gypsy type" evidence="3">
    <location>
        <begin position="26"/>
        <end position="88"/>
    </location>
</feature>
<evidence type="ECO:0000259" key="3">
    <source>
        <dbReference type="Pfam" id="PF04195"/>
    </source>
</evidence>
<proteinExistence type="predicted"/>
<feature type="coiled-coil region" evidence="1">
    <location>
        <begin position="547"/>
        <end position="619"/>
    </location>
</feature>
<feature type="compositionally biased region" description="Basic and acidic residues" evidence="2">
    <location>
        <begin position="412"/>
        <end position="425"/>
    </location>
</feature>